<evidence type="ECO:0000256" key="3">
    <source>
        <dbReference type="ARBA" id="ARBA00022801"/>
    </source>
</evidence>
<comment type="similarity">
    <text evidence="4">Belongs to the metallophosphoesterase superfamily. Purple acid phosphatase family.</text>
</comment>
<dbReference type="PANTHER" id="PTHR22953">
    <property type="entry name" value="ACID PHOSPHATASE RELATED"/>
    <property type="match status" value="1"/>
</dbReference>
<dbReference type="PANTHER" id="PTHR22953:SF153">
    <property type="entry name" value="PURPLE ACID PHOSPHATASE"/>
    <property type="match status" value="1"/>
</dbReference>
<dbReference type="Gene3D" id="3.90.1220.10">
    <property type="entry name" value="Cellulose docking domain, dockering"/>
    <property type="match status" value="2"/>
</dbReference>
<evidence type="ECO:0000256" key="1">
    <source>
        <dbReference type="ARBA" id="ARBA00022729"/>
    </source>
</evidence>
<name>A0A1Y1VM23_9FUNG</name>
<organism evidence="6 7">
    <name type="scientific">Piromyces finnis</name>
    <dbReference type="NCBI Taxonomy" id="1754191"/>
    <lineage>
        <taxon>Eukaryota</taxon>
        <taxon>Fungi</taxon>
        <taxon>Fungi incertae sedis</taxon>
        <taxon>Chytridiomycota</taxon>
        <taxon>Chytridiomycota incertae sedis</taxon>
        <taxon>Neocallimastigomycetes</taxon>
        <taxon>Neocallimastigales</taxon>
        <taxon>Neocallimastigaceae</taxon>
        <taxon>Piromyces</taxon>
    </lineage>
</organism>
<dbReference type="AlphaFoldDB" id="A0A1Y1VM23"/>
<reference evidence="6 7" key="1">
    <citation type="submission" date="2016-08" db="EMBL/GenBank/DDBJ databases">
        <title>Genomes of anaerobic fungi encode conserved fungal cellulosomes for biomass hydrolysis.</title>
        <authorList>
            <consortium name="DOE Joint Genome Institute"/>
            <person name="Haitjema C.H."/>
            <person name="Gilmore S.P."/>
            <person name="Henske J.K."/>
            <person name="Solomon K.V."/>
            <person name="De Groot R."/>
            <person name="Kuo A."/>
            <person name="Mondo S.J."/>
            <person name="Salamov A.A."/>
            <person name="Labutti K."/>
            <person name="Zhao Z."/>
            <person name="Chiniquy J."/>
            <person name="Barry K."/>
            <person name="Brewer H.M."/>
            <person name="Purvine S.O."/>
            <person name="Wright A.T."/>
            <person name="Boxma B."/>
            <person name="Van Alen T."/>
            <person name="Hackstein J.H."/>
            <person name="Baker S.E."/>
            <person name="Grigoriev I.V."/>
            <person name="O'Malley M.A."/>
        </authorList>
    </citation>
    <scope>NUCLEOTIDE SEQUENCE [LARGE SCALE GENOMIC DNA]</scope>
    <source>
        <strain evidence="7">finn</strain>
    </source>
</reference>
<dbReference type="GO" id="GO:0046872">
    <property type="term" value="F:metal ion binding"/>
    <property type="evidence" value="ECO:0007669"/>
    <property type="project" value="InterPro"/>
</dbReference>
<reference evidence="6 7" key="2">
    <citation type="submission" date="2016-08" db="EMBL/GenBank/DDBJ databases">
        <title>Pervasive Adenine N6-methylation of Active Genes in Fungi.</title>
        <authorList>
            <consortium name="DOE Joint Genome Institute"/>
            <person name="Mondo S.J."/>
            <person name="Dannebaum R.O."/>
            <person name="Kuo R.C."/>
            <person name="Labutti K."/>
            <person name="Haridas S."/>
            <person name="Kuo A."/>
            <person name="Salamov A."/>
            <person name="Ahrendt S.R."/>
            <person name="Lipzen A."/>
            <person name="Sullivan W."/>
            <person name="Andreopoulos W.B."/>
            <person name="Clum A."/>
            <person name="Lindquist E."/>
            <person name="Daum C."/>
            <person name="Ramamoorthy G.K."/>
            <person name="Gryganskyi A."/>
            <person name="Culley D."/>
            <person name="Magnuson J.K."/>
            <person name="James T.Y."/>
            <person name="O'Malley M.A."/>
            <person name="Stajich J.E."/>
            <person name="Spatafora J.W."/>
            <person name="Visel A."/>
            <person name="Grigoriev I.V."/>
        </authorList>
    </citation>
    <scope>NUCLEOTIDE SEQUENCE [LARGE SCALE GENOMIC DNA]</scope>
    <source>
        <strain evidence="7">finn</strain>
    </source>
</reference>
<dbReference type="InterPro" id="IPR039331">
    <property type="entry name" value="PAPs-like"/>
</dbReference>
<accession>A0A1Y1VM23</accession>
<dbReference type="Gene3D" id="3.60.21.10">
    <property type="match status" value="1"/>
</dbReference>
<dbReference type="GO" id="GO:0003993">
    <property type="term" value="F:acid phosphatase activity"/>
    <property type="evidence" value="ECO:0007669"/>
    <property type="project" value="UniProtKB-EC"/>
</dbReference>
<keyword evidence="1 4" id="KW-0732">Signal</keyword>
<dbReference type="InterPro" id="IPR004843">
    <property type="entry name" value="Calcineurin-like_PHP"/>
</dbReference>
<dbReference type="Pfam" id="PF00149">
    <property type="entry name" value="Metallophos"/>
    <property type="match status" value="1"/>
</dbReference>
<evidence type="ECO:0000256" key="4">
    <source>
        <dbReference type="RuleBase" id="RU361203"/>
    </source>
</evidence>
<dbReference type="InterPro" id="IPR002883">
    <property type="entry name" value="CBM10/Dockerin_dom"/>
</dbReference>
<evidence type="ECO:0000313" key="6">
    <source>
        <dbReference type="EMBL" id="ORX59195.1"/>
    </source>
</evidence>
<dbReference type="EMBL" id="MCFH01000003">
    <property type="protein sequence ID" value="ORX59195.1"/>
    <property type="molecule type" value="Genomic_DNA"/>
</dbReference>
<dbReference type="SUPFAM" id="SSF64571">
    <property type="entry name" value="Cellulose docking domain, dockering"/>
    <property type="match status" value="2"/>
</dbReference>
<keyword evidence="3 4" id="KW-0378">Hydrolase</keyword>
<feature type="signal peptide" evidence="4">
    <location>
        <begin position="1"/>
        <end position="19"/>
    </location>
</feature>
<dbReference type="Gene3D" id="2.60.40.380">
    <property type="entry name" value="Purple acid phosphatase-like, N-terminal"/>
    <property type="match status" value="1"/>
</dbReference>
<protein>
    <recommendedName>
        <fullName evidence="4">Purple acid phosphatase</fullName>
        <ecNumber evidence="4">3.1.3.2</ecNumber>
    </recommendedName>
</protein>
<dbReference type="EC" id="3.1.3.2" evidence="4"/>
<gene>
    <name evidence="6" type="ORF">BCR36DRAFT_89219</name>
</gene>
<dbReference type="Proteomes" id="UP000193719">
    <property type="component" value="Unassembled WGS sequence"/>
</dbReference>
<feature type="chain" id="PRO_5010897143" description="Purple acid phosphatase" evidence="4">
    <location>
        <begin position="20"/>
        <end position="609"/>
    </location>
</feature>
<keyword evidence="7" id="KW-1185">Reference proteome</keyword>
<sequence length="609" mass="70463">MKKYTIALLLLTTTIYVKATSNCWSNNSISGNYPCCPEGTPIQYSDDEGDWGVYMDNWCGIVKNIKTTALETTKTNKPAQTSSASSNAVSNKNELETDLCWSMAGGFPCCSPENTNVVYRDQDGKWGLDEDGNWCGMKNSVQLWNDREKNKETKNEWEAFKVKWDKEFKKDFERLSVFPGEDETKLNFGWYSTTKTLPSIRYSVNKDMSDAVQYDGYFEQHYKLNGTQYYSNKVTIEDLKPNTVYYYQRLLNGEWEKPVIKLKTRDPYNFKFVFVGDPQIGGSHDRFSITNNYERVLTLNEGNRNDAFNWNRTISRSFEFANKPSLLLSAGDQADEECKHLEDNEKGPMELLNEEMQYSAFLLPDLLKSVPVAAAVGNHDASNNNFRKHFNSPNSYTDPKYQDLIPGYNYFFRHHNVLVVVLETNYGYCEDFSNVIEKAIKKYPDVDWRIAMFHHDIYGNGVTHSKEPYIVNELRPCLTQLFYENKFDLVINGHDHVYTASKFISYDNNNYSVSDIKKNKVYKQPKGTFYITANCSTGSKLYDYYKEDLDYVYQNSQTFSATFGILDFKVEDGITKLSIASYDVETYEIIDGPYYFEKTAQCWSKRLGK</sequence>
<feature type="domain" description="CBM10" evidence="5">
    <location>
        <begin position="22"/>
        <end position="62"/>
    </location>
</feature>
<dbReference type="SUPFAM" id="SSF49363">
    <property type="entry name" value="Purple acid phosphatase, N-terminal domain"/>
    <property type="match status" value="1"/>
</dbReference>
<dbReference type="PROSITE" id="PS51763">
    <property type="entry name" value="CBM10"/>
    <property type="match status" value="2"/>
</dbReference>
<comment type="catalytic activity">
    <reaction evidence="4">
        <text>a phosphate monoester + H2O = an alcohol + phosphate</text>
        <dbReference type="Rhea" id="RHEA:15017"/>
        <dbReference type="ChEBI" id="CHEBI:15377"/>
        <dbReference type="ChEBI" id="CHEBI:30879"/>
        <dbReference type="ChEBI" id="CHEBI:43474"/>
        <dbReference type="ChEBI" id="CHEBI:67140"/>
        <dbReference type="EC" id="3.1.3.2"/>
    </reaction>
</comment>
<evidence type="ECO:0000256" key="2">
    <source>
        <dbReference type="ARBA" id="ARBA00022737"/>
    </source>
</evidence>
<keyword evidence="2" id="KW-0677">Repeat</keyword>
<dbReference type="InterPro" id="IPR009034">
    <property type="entry name" value="Dockerin_dom_fun_sf"/>
</dbReference>
<comment type="caution">
    <text evidence="6">The sequence shown here is derived from an EMBL/GenBank/DDBJ whole genome shotgun (WGS) entry which is preliminary data.</text>
</comment>
<dbReference type="SUPFAM" id="SSF56300">
    <property type="entry name" value="Metallo-dependent phosphatases"/>
    <property type="match status" value="1"/>
</dbReference>
<dbReference type="InterPro" id="IPR008963">
    <property type="entry name" value="Purple_acid_Pase-like_N"/>
</dbReference>
<evidence type="ECO:0000259" key="5">
    <source>
        <dbReference type="PROSITE" id="PS51763"/>
    </source>
</evidence>
<evidence type="ECO:0000313" key="7">
    <source>
        <dbReference type="Proteomes" id="UP000193719"/>
    </source>
</evidence>
<dbReference type="InterPro" id="IPR015914">
    <property type="entry name" value="PAPs_N"/>
</dbReference>
<dbReference type="Pfam" id="PF16656">
    <property type="entry name" value="Pur_ac_phosph_N"/>
    <property type="match status" value="1"/>
</dbReference>
<dbReference type="OrthoDB" id="2136302at2759"/>
<dbReference type="Pfam" id="PF02013">
    <property type="entry name" value="CBM_10"/>
    <property type="match status" value="2"/>
</dbReference>
<proteinExistence type="inferred from homology"/>
<feature type="domain" description="CBM10" evidence="5">
    <location>
        <begin position="99"/>
        <end position="138"/>
    </location>
</feature>
<dbReference type="InterPro" id="IPR029052">
    <property type="entry name" value="Metallo-depent_PP-like"/>
</dbReference>